<dbReference type="PROSITE" id="PS50053">
    <property type="entry name" value="UBIQUITIN_2"/>
    <property type="match status" value="1"/>
</dbReference>
<evidence type="ECO:0000259" key="1">
    <source>
        <dbReference type="PROSITE" id="PS50053"/>
    </source>
</evidence>
<feature type="domain" description="Ubiquitin-like" evidence="1">
    <location>
        <begin position="204"/>
        <end position="282"/>
    </location>
</feature>
<dbReference type="OrthoDB" id="9985309at2759"/>
<evidence type="ECO:0000313" key="6">
    <source>
        <dbReference type="EMBL" id="CAF3589322.1"/>
    </source>
</evidence>
<proteinExistence type="predicted"/>
<dbReference type="Proteomes" id="UP000663874">
    <property type="component" value="Unassembled WGS sequence"/>
</dbReference>
<gene>
    <name evidence="7" type="ORF">FNK824_LOCUS9650</name>
    <name evidence="5" type="ORF">JXQ802_LOCUS54208</name>
    <name evidence="6" type="ORF">OTI717_LOCUS6223</name>
    <name evidence="4" type="ORF">PYM288_LOCUS37780</name>
    <name evidence="2" type="ORF">RFH988_LOCUS20547</name>
    <name evidence="3" type="ORF">SEV965_LOCUS25218</name>
</gene>
<reference evidence="4" key="1">
    <citation type="submission" date="2021-02" db="EMBL/GenBank/DDBJ databases">
        <authorList>
            <person name="Nowell W R."/>
        </authorList>
    </citation>
    <scope>NUCLEOTIDE SEQUENCE</scope>
</reference>
<dbReference type="InterPro" id="IPR029071">
    <property type="entry name" value="Ubiquitin-like_domsf"/>
</dbReference>
<comment type="caution">
    <text evidence="4">The sequence shown here is derived from an EMBL/GenBank/DDBJ whole genome shotgun (WGS) entry which is preliminary data.</text>
</comment>
<dbReference type="Proteomes" id="UP000663870">
    <property type="component" value="Unassembled WGS sequence"/>
</dbReference>
<evidence type="ECO:0000313" key="3">
    <source>
        <dbReference type="EMBL" id="CAF1280316.1"/>
    </source>
</evidence>
<dbReference type="Proteomes" id="UP000663823">
    <property type="component" value="Unassembled WGS sequence"/>
</dbReference>
<dbReference type="Gene3D" id="3.10.20.90">
    <property type="entry name" value="Phosphatidylinositol 3-kinase Catalytic Subunit, Chain A, domain 1"/>
    <property type="match status" value="1"/>
</dbReference>
<dbReference type="InterPro" id="IPR000626">
    <property type="entry name" value="Ubiquitin-like_dom"/>
</dbReference>
<name>A0A815RUH0_9BILA</name>
<dbReference type="EMBL" id="CAJNOO010001266">
    <property type="protein sequence ID" value="CAF1124789.1"/>
    <property type="molecule type" value="Genomic_DNA"/>
</dbReference>
<dbReference type="Proteomes" id="UP000663889">
    <property type="component" value="Unassembled WGS sequence"/>
</dbReference>
<dbReference type="Proteomes" id="UP000663882">
    <property type="component" value="Unassembled WGS sequence"/>
</dbReference>
<evidence type="ECO:0000313" key="8">
    <source>
        <dbReference type="Proteomes" id="UP000663854"/>
    </source>
</evidence>
<evidence type="ECO:0000313" key="5">
    <source>
        <dbReference type="EMBL" id="CAF1648325.1"/>
    </source>
</evidence>
<dbReference type="EMBL" id="CAJNOL010010222">
    <property type="protein sequence ID" value="CAF1648325.1"/>
    <property type="molecule type" value="Genomic_DNA"/>
</dbReference>
<protein>
    <recommendedName>
        <fullName evidence="1">Ubiquitin-like domain-containing protein</fullName>
    </recommendedName>
</protein>
<evidence type="ECO:0000313" key="2">
    <source>
        <dbReference type="EMBL" id="CAF1124789.1"/>
    </source>
</evidence>
<dbReference type="EMBL" id="CAJOBE010001027">
    <property type="protein sequence ID" value="CAF3708455.1"/>
    <property type="molecule type" value="Genomic_DNA"/>
</dbReference>
<evidence type="ECO:0000313" key="9">
    <source>
        <dbReference type="Proteomes" id="UP000663870"/>
    </source>
</evidence>
<dbReference type="SUPFAM" id="SSF54236">
    <property type="entry name" value="Ubiquitin-like"/>
    <property type="match status" value="1"/>
</dbReference>
<sequence length="282" mass="32873">MSVASYSRCRIRFVPNDQQSSERNYSDRTLIELRQYDFGDYSLRAIDVDNNKSEIFTIPFKQSDQYKRRQVANQPDGIRTNNGVYLLWLNDDTRDQFHKALDTAIEQLDEIRKQSPQHPSPQPDVPLKENRQYNDTRAKPPAHKDSNEHLNRVDVLADVYRLGQHIRQGDVDEAIAVSKKLANQHVQLQANPWRQSKEEQIIQIRIQIDSNNQDLSNKYDTFTADVYPSTKIHELRAALGYSNYNLPSNQYFFVNGHLAHENSTIQDLNVQQNSLFILFIIQ</sequence>
<dbReference type="EMBL" id="CAJNOU010002011">
    <property type="protein sequence ID" value="CAF1280316.1"/>
    <property type="molecule type" value="Genomic_DNA"/>
</dbReference>
<dbReference type="EMBL" id="CAJNOH010008529">
    <property type="protein sequence ID" value="CAF1481453.1"/>
    <property type="molecule type" value="Genomic_DNA"/>
</dbReference>
<evidence type="ECO:0000313" key="4">
    <source>
        <dbReference type="EMBL" id="CAF1481453.1"/>
    </source>
</evidence>
<organism evidence="4 8">
    <name type="scientific">Rotaria sordida</name>
    <dbReference type="NCBI Taxonomy" id="392033"/>
    <lineage>
        <taxon>Eukaryota</taxon>
        <taxon>Metazoa</taxon>
        <taxon>Spiralia</taxon>
        <taxon>Gnathifera</taxon>
        <taxon>Rotifera</taxon>
        <taxon>Eurotatoria</taxon>
        <taxon>Bdelloidea</taxon>
        <taxon>Philodinida</taxon>
        <taxon>Philodinidae</taxon>
        <taxon>Rotaria</taxon>
    </lineage>
</organism>
<dbReference type="Proteomes" id="UP000663854">
    <property type="component" value="Unassembled WGS sequence"/>
</dbReference>
<dbReference type="AlphaFoldDB" id="A0A815RUH0"/>
<dbReference type="EMBL" id="CAJOAX010000428">
    <property type="protein sequence ID" value="CAF3589322.1"/>
    <property type="molecule type" value="Genomic_DNA"/>
</dbReference>
<evidence type="ECO:0000313" key="7">
    <source>
        <dbReference type="EMBL" id="CAF3708455.1"/>
    </source>
</evidence>
<keyword evidence="9" id="KW-1185">Reference proteome</keyword>
<accession>A0A815RUH0</accession>